<evidence type="ECO:0000259" key="1">
    <source>
        <dbReference type="PROSITE" id="PS51184"/>
    </source>
</evidence>
<protein>
    <recommendedName>
        <fullName evidence="1">JmjC domain-containing protein</fullName>
    </recommendedName>
</protein>
<evidence type="ECO:0000313" key="3">
    <source>
        <dbReference type="Proteomes" id="UP000186303"/>
    </source>
</evidence>
<keyword evidence="3" id="KW-1185">Reference proteome</keyword>
<organism evidence="2 3">
    <name type="scientific">Malassezia sympodialis (strain ATCC 42132)</name>
    <name type="common">Atopic eczema-associated yeast</name>
    <dbReference type="NCBI Taxonomy" id="1230383"/>
    <lineage>
        <taxon>Eukaryota</taxon>
        <taxon>Fungi</taxon>
        <taxon>Dikarya</taxon>
        <taxon>Basidiomycota</taxon>
        <taxon>Ustilaginomycotina</taxon>
        <taxon>Malasseziomycetes</taxon>
        <taxon>Malasseziales</taxon>
        <taxon>Malasseziaceae</taxon>
        <taxon>Malassezia</taxon>
    </lineage>
</organism>
<dbReference type="GO" id="GO:0000987">
    <property type="term" value="F:cis-regulatory region sequence-specific DNA binding"/>
    <property type="evidence" value="ECO:0007669"/>
    <property type="project" value="TreeGrafter"/>
</dbReference>
<dbReference type="SUPFAM" id="SSF51197">
    <property type="entry name" value="Clavaminate synthase-like"/>
    <property type="match status" value="1"/>
</dbReference>
<feature type="domain" description="JmjC" evidence="1">
    <location>
        <begin position="235"/>
        <end position="403"/>
    </location>
</feature>
<dbReference type="Pfam" id="PF13621">
    <property type="entry name" value="Cupin_8"/>
    <property type="match status" value="1"/>
</dbReference>
<reference evidence="3" key="1">
    <citation type="journal article" date="2017" name="Nucleic Acids Res.">
        <title>Proteogenomics produces comprehensive and highly accurate protein-coding gene annotation in a complete genome assembly of Malassezia sympodialis.</title>
        <authorList>
            <person name="Zhu Y."/>
            <person name="Engstroem P.G."/>
            <person name="Tellgren-Roth C."/>
            <person name="Baudo C.D."/>
            <person name="Kennell J.C."/>
            <person name="Sun S."/>
            <person name="Billmyre R.B."/>
            <person name="Schroeder M.S."/>
            <person name="Andersson A."/>
            <person name="Holm T."/>
            <person name="Sigurgeirsson B."/>
            <person name="Wu G."/>
            <person name="Sankaranarayanan S.R."/>
            <person name="Siddharthan R."/>
            <person name="Sanyal K."/>
            <person name="Lundeberg J."/>
            <person name="Nystedt B."/>
            <person name="Boekhout T."/>
            <person name="Dawson T.L. Jr."/>
            <person name="Heitman J."/>
            <person name="Scheynius A."/>
            <person name="Lehtioe J."/>
        </authorList>
    </citation>
    <scope>NUCLEOTIDE SEQUENCE [LARGE SCALE GENOMIC DNA]</scope>
    <source>
        <strain evidence="3">ATCC 42132</strain>
    </source>
</reference>
<dbReference type="VEuPathDB" id="FungiDB:MSYG_3326"/>
<dbReference type="PROSITE" id="PS51184">
    <property type="entry name" value="JMJC"/>
    <property type="match status" value="1"/>
</dbReference>
<dbReference type="OrthoDB" id="424465at2759"/>
<dbReference type="PANTHER" id="PTHR12480">
    <property type="entry name" value="ARGININE DEMETHYLASE AND LYSYL-HYDROXYLASE JMJD"/>
    <property type="match status" value="1"/>
</dbReference>
<dbReference type="OMA" id="SLSEWML"/>
<name>A0A1M8A9F7_MALS4</name>
<dbReference type="InterPro" id="IPR050910">
    <property type="entry name" value="JMJD6_ArgDemeth/LysHydrox"/>
</dbReference>
<dbReference type="GO" id="GO:0005634">
    <property type="term" value="C:nucleus"/>
    <property type="evidence" value="ECO:0007669"/>
    <property type="project" value="TreeGrafter"/>
</dbReference>
<dbReference type="Proteomes" id="UP000186303">
    <property type="component" value="Chromosome 5"/>
</dbReference>
<sequence>MFYALTSVPYIWREHYFRDFGSTITHWPGSWRAVYASASLEQRGMVNPTWVEAASAWQVKATHVYSDVLFREFMLAAFDPQDFLEHHARLEHRRLQRVRKIRTDNPPELPSLPDNIPRVDAQHTTLDMFTDIHARPNQPCILVHATDDWPCQTWSLDYIKAHWGKRTFQAEAMRVLGGAYVDYARSVSAGSPMGVGACSIPDISPFYLFDSEVASQEPEAASAWRVPALVGRCAIGAKGAGIDRDIDEHTRADLFSLFGDKRPDYRWLIAGPARSGSGWHKDPNMTSAWNAVMHGTKFWMMLPPTTTPPGVFVSSDQSEVTAPASLSEWMLDFYAETKEKHGRRECGGDGQLLEGVCHAGEVMYVPSGWWHLVINLDESVALTQNFVSVNELSAVLAFMKYSPDQISGFCTDVNKASVFDEFFAKLRAYDTALAESSLAAMPRPKRSEPTRRDWRQKLCDTATDTPWTLTDIVDTDELGDVPWS</sequence>
<dbReference type="InterPro" id="IPR003347">
    <property type="entry name" value="JmjC_dom"/>
</dbReference>
<dbReference type="PANTHER" id="PTHR12480:SF21">
    <property type="entry name" value="JMJC DOMAIN-CONTAINING PROTEIN 8"/>
    <property type="match status" value="1"/>
</dbReference>
<dbReference type="AlphaFoldDB" id="A0A1M8A9F7"/>
<dbReference type="InterPro" id="IPR041667">
    <property type="entry name" value="Cupin_8"/>
</dbReference>
<proteinExistence type="predicted"/>
<evidence type="ECO:0000313" key="2">
    <source>
        <dbReference type="EMBL" id="SHO78977.1"/>
    </source>
</evidence>
<dbReference type="EMBL" id="LT671825">
    <property type="protein sequence ID" value="SHO78977.1"/>
    <property type="molecule type" value="Genomic_DNA"/>
</dbReference>
<accession>A0A1M8A9F7</accession>
<gene>
    <name evidence="2" type="ORF">MSYG_3326</name>
</gene>
<dbReference type="Gene3D" id="2.60.120.650">
    <property type="entry name" value="Cupin"/>
    <property type="match status" value="1"/>
</dbReference>
<dbReference type="SMART" id="SM00558">
    <property type="entry name" value="JmjC"/>
    <property type="match status" value="1"/>
</dbReference>
<dbReference type="STRING" id="1230383.A0A1M8A9F7"/>